<dbReference type="Pfam" id="PF13490">
    <property type="entry name" value="zf-HC2"/>
    <property type="match status" value="1"/>
</dbReference>
<evidence type="ECO:0000259" key="2">
    <source>
        <dbReference type="Pfam" id="PF13490"/>
    </source>
</evidence>
<comment type="caution">
    <text evidence="3">The sequence shown here is derived from an EMBL/GenBank/DDBJ whole genome shotgun (WGS) entry which is preliminary data.</text>
</comment>
<dbReference type="InterPro" id="IPR027383">
    <property type="entry name" value="Znf_put"/>
</dbReference>
<organism evidence="3 4">
    <name type="scientific">candidate division CSSED10-310 bacterium</name>
    <dbReference type="NCBI Taxonomy" id="2855610"/>
    <lineage>
        <taxon>Bacteria</taxon>
        <taxon>Bacteria division CSSED10-310</taxon>
    </lineage>
</organism>
<gene>
    <name evidence="3" type="ORF">ACFL27_05730</name>
</gene>
<evidence type="ECO:0000313" key="3">
    <source>
        <dbReference type="EMBL" id="MFC1849693.1"/>
    </source>
</evidence>
<name>A0ABV6YU36_UNCC1</name>
<evidence type="ECO:0000256" key="1">
    <source>
        <dbReference type="SAM" id="Phobius"/>
    </source>
</evidence>
<reference evidence="3 4" key="1">
    <citation type="submission" date="2024-09" db="EMBL/GenBank/DDBJ databases">
        <title>Laminarin stimulates single cell rates of sulfate reduction while oxygen inhibits transcriptomic activity in coastal marine sediment.</title>
        <authorList>
            <person name="Lindsay M."/>
            <person name="Orcutt B."/>
            <person name="Emerson D."/>
            <person name="Stepanauskas R."/>
            <person name="D'Angelo T."/>
        </authorList>
    </citation>
    <scope>NUCLEOTIDE SEQUENCE [LARGE SCALE GENOMIC DNA]</scope>
    <source>
        <strain evidence="3">SAG AM-311-K15</strain>
    </source>
</reference>
<evidence type="ECO:0000313" key="4">
    <source>
        <dbReference type="Proteomes" id="UP001594351"/>
    </source>
</evidence>
<keyword evidence="4" id="KW-1185">Reference proteome</keyword>
<protein>
    <submittedName>
        <fullName evidence="3">Anti-sigma factor family protein</fullName>
    </submittedName>
</protein>
<keyword evidence="1" id="KW-0812">Transmembrane</keyword>
<keyword evidence="1" id="KW-1133">Transmembrane helix</keyword>
<sequence length="271" mass="31167">MKNCRKTIKLLSPYLDRELDALKMKLVDDHLGHCRACQERIDDMKATSLSIRSLTPIKTPPRYEDVVLAKIRLSGDEQFVPTLGQFFTPFRMKVAFSFCASLFLIFIVSIAVHYSPPTQKSSTTLDSAAVKKSLTDDSRPEYLLTDHGNLVSTKPQKMLGQRFRQWPQPGLNARSVEKKLGRNPFYLIKIHHQLPLNEEDILEGELLLEDLIRLNNHILSQNEDGQLTCPPCFKKLEPMTFYPTVKRKKDNFKSSPAWQQNGNLLFTQYKD</sequence>
<dbReference type="Proteomes" id="UP001594351">
    <property type="component" value="Unassembled WGS sequence"/>
</dbReference>
<feature type="transmembrane region" description="Helical" evidence="1">
    <location>
        <begin position="94"/>
        <end position="114"/>
    </location>
</feature>
<dbReference type="EMBL" id="JBHPBY010000053">
    <property type="protein sequence ID" value="MFC1849693.1"/>
    <property type="molecule type" value="Genomic_DNA"/>
</dbReference>
<proteinExistence type="predicted"/>
<keyword evidence="1" id="KW-0472">Membrane</keyword>
<accession>A0ABV6YU36</accession>
<feature type="domain" description="Putative zinc-finger" evidence="2">
    <location>
        <begin position="4"/>
        <end position="38"/>
    </location>
</feature>